<sequence length="312" mass="34954">MKHNVRLVCALPAGTLQASKGKNDCQVNTKRMEELHTKLFHEYGNNTDVFMKAFKDDPYVQNCSALANHSYCCIEEFEGGGSIKAYIRTCCDGTTWSFDTNKLKLLKNIQTNNDSLCQHNTESLTTVCCKMAKIVLILSVFALFNSVVGKSDFCFGCSDTSDAEGKDDCQKQTEGMDSLHYTYKTQYRNDSDAFSAKYGKDPLVQDCRQYHQYGMTHCCIEELERLGTIQSYIRGCCDGKNFSIPANDIPRLKFISDNNQTLCAYYENKGLVMCATMCDGDFCNGPSVAESVHIYSIGLIVFCSIILALYMT</sequence>
<accession>A0A8S3UWL1</accession>
<gene>
    <name evidence="2" type="ORF">MEDL_57582</name>
</gene>
<comment type="caution">
    <text evidence="2">The sequence shown here is derived from an EMBL/GenBank/DDBJ whole genome shotgun (WGS) entry which is preliminary data.</text>
</comment>
<dbReference type="AlphaFoldDB" id="A0A8S3UWL1"/>
<name>A0A8S3UWL1_MYTED</name>
<feature type="transmembrane region" description="Helical" evidence="1">
    <location>
        <begin position="292"/>
        <end position="311"/>
    </location>
</feature>
<proteinExistence type="predicted"/>
<evidence type="ECO:0000313" key="2">
    <source>
        <dbReference type="EMBL" id="CAG2245578.1"/>
    </source>
</evidence>
<keyword evidence="1" id="KW-0472">Membrane</keyword>
<evidence type="ECO:0000256" key="1">
    <source>
        <dbReference type="SAM" id="Phobius"/>
    </source>
</evidence>
<keyword evidence="3" id="KW-1185">Reference proteome</keyword>
<keyword evidence="1" id="KW-1133">Transmembrane helix</keyword>
<evidence type="ECO:0000313" key="3">
    <source>
        <dbReference type="Proteomes" id="UP000683360"/>
    </source>
</evidence>
<dbReference type="EMBL" id="CAJPWZ010002779">
    <property type="protein sequence ID" value="CAG2245578.1"/>
    <property type="molecule type" value="Genomic_DNA"/>
</dbReference>
<reference evidence="2" key="1">
    <citation type="submission" date="2021-03" db="EMBL/GenBank/DDBJ databases">
        <authorList>
            <person name="Bekaert M."/>
        </authorList>
    </citation>
    <scope>NUCLEOTIDE SEQUENCE</scope>
</reference>
<dbReference type="Proteomes" id="UP000683360">
    <property type="component" value="Unassembled WGS sequence"/>
</dbReference>
<organism evidence="2 3">
    <name type="scientific">Mytilus edulis</name>
    <name type="common">Blue mussel</name>
    <dbReference type="NCBI Taxonomy" id="6550"/>
    <lineage>
        <taxon>Eukaryota</taxon>
        <taxon>Metazoa</taxon>
        <taxon>Spiralia</taxon>
        <taxon>Lophotrochozoa</taxon>
        <taxon>Mollusca</taxon>
        <taxon>Bivalvia</taxon>
        <taxon>Autobranchia</taxon>
        <taxon>Pteriomorphia</taxon>
        <taxon>Mytilida</taxon>
        <taxon>Mytiloidea</taxon>
        <taxon>Mytilidae</taxon>
        <taxon>Mytilinae</taxon>
        <taxon>Mytilus</taxon>
    </lineage>
</organism>
<protein>
    <submittedName>
        <fullName evidence="2">Uncharacterized protein</fullName>
    </submittedName>
</protein>
<keyword evidence="1" id="KW-0812">Transmembrane</keyword>
<dbReference type="OrthoDB" id="6051786at2759"/>